<gene>
    <name evidence="1" type="ORF">DRF59_18145</name>
</gene>
<accession>A0A3D9CH21</accession>
<dbReference type="AlphaFoldDB" id="A0A3D9CH21"/>
<protein>
    <submittedName>
        <fullName evidence="1">Uncharacterized protein</fullName>
    </submittedName>
</protein>
<name>A0A3D9CH21_9FLAO</name>
<keyword evidence="2" id="KW-1185">Reference proteome</keyword>
<organism evidence="1 2">
    <name type="scientific">Chryseobacterium flavum</name>
    <dbReference type="NCBI Taxonomy" id="415851"/>
    <lineage>
        <taxon>Bacteria</taxon>
        <taxon>Pseudomonadati</taxon>
        <taxon>Bacteroidota</taxon>
        <taxon>Flavobacteriia</taxon>
        <taxon>Flavobacteriales</taxon>
        <taxon>Weeksellaceae</taxon>
        <taxon>Chryseobacterium group</taxon>
        <taxon>Chryseobacterium</taxon>
    </lineage>
</organism>
<comment type="caution">
    <text evidence="1">The sequence shown here is derived from an EMBL/GenBank/DDBJ whole genome shotgun (WGS) entry which is preliminary data.</text>
</comment>
<dbReference type="EMBL" id="QNUE01000020">
    <property type="protein sequence ID" value="REC65014.1"/>
    <property type="molecule type" value="Genomic_DNA"/>
</dbReference>
<evidence type="ECO:0000313" key="1">
    <source>
        <dbReference type="EMBL" id="REC65014.1"/>
    </source>
</evidence>
<reference evidence="1 2" key="1">
    <citation type="journal article" date="2007" name="Int. J. Syst. Evol. Microbiol.">
        <title>Chryseobacterium flavum sp. nov., isolated from polluted soil.</title>
        <authorList>
            <person name="Zhou Y."/>
            <person name="Dong J."/>
            <person name="Wang X."/>
            <person name="Huang X."/>
            <person name="Zhang K.Y."/>
            <person name="Zhang Y.Q."/>
            <person name="Guo Y.F."/>
            <person name="Lai R."/>
            <person name="Li W.J."/>
        </authorList>
    </citation>
    <scope>NUCLEOTIDE SEQUENCE [LARGE SCALE GENOMIC DNA]</scope>
    <source>
        <strain evidence="1 2">KCTC 12877</strain>
    </source>
</reference>
<proteinExistence type="predicted"/>
<evidence type="ECO:0000313" key="2">
    <source>
        <dbReference type="Proteomes" id="UP000256769"/>
    </source>
</evidence>
<sequence length="73" mass="8329">MVPDTMVEIMTVQSAGVFRIPDKRMRLKFCDDLKNYSCCRYAVNGILLRAEECISKKFNVGIFTASANRCKKC</sequence>
<dbReference type="Proteomes" id="UP000256769">
    <property type="component" value="Unassembled WGS sequence"/>
</dbReference>